<dbReference type="Pfam" id="PF03878">
    <property type="entry name" value="YIF1"/>
    <property type="match status" value="1"/>
</dbReference>
<name>M2LKQ1_BAUPA</name>
<comment type="subcellular location">
    <subcellularLocation>
        <location evidence="9">Endoplasmic reticulum membrane</location>
        <topology evidence="9">Multi-pass membrane protein</topology>
    </subcellularLocation>
    <subcellularLocation>
        <location evidence="9">Golgi apparatus membrane</location>
        <topology evidence="9">Multi-pass membrane protein</topology>
    </subcellularLocation>
</comment>
<accession>M2LKQ1</accession>
<proteinExistence type="inferred from homology"/>
<dbReference type="AlphaFoldDB" id="M2LKQ1"/>
<evidence type="ECO:0000313" key="11">
    <source>
        <dbReference type="EMBL" id="EMC94862.1"/>
    </source>
</evidence>
<protein>
    <recommendedName>
        <fullName evidence="9">Protein YIF1</fullName>
    </recommendedName>
</protein>
<dbReference type="Proteomes" id="UP000011761">
    <property type="component" value="Unassembled WGS sequence"/>
</dbReference>
<feature type="compositionally biased region" description="Low complexity" evidence="10">
    <location>
        <begin position="51"/>
        <end position="65"/>
    </location>
</feature>
<dbReference type="InterPro" id="IPR005578">
    <property type="entry name" value="Yif1_fam"/>
</dbReference>
<reference evidence="11 12" key="1">
    <citation type="journal article" date="2012" name="PLoS Pathog.">
        <title>Diverse lifestyles and strategies of plant pathogenesis encoded in the genomes of eighteen Dothideomycetes fungi.</title>
        <authorList>
            <person name="Ohm R.A."/>
            <person name="Feau N."/>
            <person name="Henrissat B."/>
            <person name="Schoch C.L."/>
            <person name="Horwitz B.A."/>
            <person name="Barry K.W."/>
            <person name="Condon B.J."/>
            <person name="Copeland A.C."/>
            <person name="Dhillon B."/>
            <person name="Glaser F."/>
            <person name="Hesse C.N."/>
            <person name="Kosti I."/>
            <person name="LaButti K."/>
            <person name="Lindquist E.A."/>
            <person name="Lucas S."/>
            <person name="Salamov A.A."/>
            <person name="Bradshaw R.E."/>
            <person name="Ciuffetti L."/>
            <person name="Hamelin R.C."/>
            <person name="Kema G.H.J."/>
            <person name="Lawrence C."/>
            <person name="Scott J.A."/>
            <person name="Spatafora J.W."/>
            <person name="Turgeon B.G."/>
            <person name="de Wit P.J.G.M."/>
            <person name="Zhong S."/>
            <person name="Goodwin S.B."/>
            <person name="Grigoriev I.V."/>
        </authorList>
    </citation>
    <scope>NUCLEOTIDE SEQUENCE [LARGE SCALE GENOMIC DNA]</scope>
    <source>
        <strain evidence="11 12">UAMH 10762</strain>
    </source>
</reference>
<dbReference type="PANTHER" id="PTHR14083">
    <property type="entry name" value="YIP1 INTERACTING FACTOR HOMOLOG YIF1 PROTEIN"/>
    <property type="match status" value="1"/>
</dbReference>
<dbReference type="eggNOG" id="KOG3094">
    <property type="taxonomic scope" value="Eukaryota"/>
</dbReference>
<evidence type="ECO:0000313" key="12">
    <source>
        <dbReference type="Proteomes" id="UP000011761"/>
    </source>
</evidence>
<keyword evidence="12" id="KW-1185">Reference proteome</keyword>
<organism evidence="11 12">
    <name type="scientific">Baudoinia panamericana (strain UAMH 10762)</name>
    <name type="common">Angels' share fungus</name>
    <name type="synonym">Baudoinia compniacensis (strain UAMH 10762)</name>
    <dbReference type="NCBI Taxonomy" id="717646"/>
    <lineage>
        <taxon>Eukaryota</taxon>
        <taxon>Fungi</taxon>
        <taxon>Dikarya</taxon>
        <taxon>Ascomycota</taxon>
        <taxon>Pezizomycotina</taxon>
        <taxon>Dothideomycetes</taxon>
        <taxon>Dothideomycetidae</taxon>
        <taxon>Mycosphaerellales</taxon>
        <taxon>Teratosphaeriaceae</taxon>
        <taxon>Baudoinia</taxon>
    </lineage>
</organism>
<feature type="transmembrane region" description="Helical" evidence="9">
    <location>
        <begin position="245"/>
        <end position="264"/>
    </location>
</feature>
<dbReference type="KEGG" id="bcom:BAUCODRAFT_124449"/>
<dbReference type="OrthoDB" id="337750at2759"/>
<sequence length="356" mass="39480">MQRGTYAMPPAQSPPLHHPVPQHISQVPNLRSPPPPTSQHNTGGGGGYGYGAQQQPGMPHQPQQQQNAYMNQFGGFMNDPTAQMGLQMGQSAMKVGQEYVEQNFNRYVNVSALKHYFNVSNSYVLHKLLLVLFPWRHRPWSRHQQPSSSSNPASSNHNNAVEFAPPREDINSPDMYIPLMAFITYVLLTTLLAGLNGKFEPQLLGITFSNASVVIILELVVLWLGRYFLNINSESQIYDLVAYSGYKFVGVIVTIALAAAFNGGRGTGGWVGWGVFSYTFLANAFFLLRSLKYVLLPSDSSPANPSMQTLARSQRSRRTQFLFVYSYVVQFAFMWWLSALDVTGRTGTGTGTKGGK</sequence>
<evidence type="ECO:0000256" key="4">
    <source>
        <dbReference type="ARBA" id="ARBA00022824"/>
    </source>
</evidence>
<comment type="similarity">
    <text evidence="1 9">Belongs to the YIF1 family.</text>
</comment>
<keyword evidence="8 9" id="KW-0472">Membrane</keyword>
<evidence type="ECO:0000256" key="8">
    <source>
        <dbReference type="ARBA" id="ARBA00023136"/>
    </source>
</evidence>
<dbReference type="OMA" id="SGYKFVH"/>
<feature type="transmembrane region" description="Helical" evidence="9">
    <location>
        <begin position="270"/>
        <end position="288"/>
    </location>
</feature>
<feature type="compositionally biased region" description="Low complexity" evidence="10">
    <location>
        <begin position="143"/>
        <end position="160"/>
    </location>
</feature>
<dbReference type="HOGENOM" id="CLU_047877_2_0_1"/>
<evidence type="ECO:0000256" key="2">
    <source>
        <dbReference type="ARBA" id="ARBA00022448"/>
    </source>
</evidence>
<evidence type="ECO:0000256" key="5">
    <source>
        <dbReference type="ARBA" id="ARBA00022927"/>
    </source>
</evidence>
<dbReference type="PANTHER" id="PTHR14083:SF0">
    <property type="entry name" value="YIP1D-INTERACTING FACTOR 1, ISOFORM C"/>
    <property type="match status" value="1"/>
</dbReference>
<dbReference type="GO" id="GO:0005789">
    <property type="term" value="C:endoplasmic reticulum membrane"/>
    <property type="evidence" value="ECO:0007669"/>
    <property type="project" value="UniProtKB-SubCell"/>
</dbReference>
<dbReference type="EMBL" id="KB445558">
    <property type="protein sequence ID" value="EMC94862.1"/>
    <property type="molecule type" value="Genomic_DNA"/>
</dbReference>
<dbReference type="GO" id="GO:0005793">
    <property type="term" value="C:endoplasmic reticulum-Golgi intermediate compartment"/>
    <property type="evidence" value="ECO:0007669"/>
    <property type="project" value="UniProtKB-UniRule"/>
</dbReference>
<evidence type="ECO:0000256" key="3">
    <source>
        <dbReference type="ARBA" id="ARBA00022692"/>
    </source>
</evidence>
<keyword evidence="2 9" id="KW-0813">Transport</keyword>
<dbReference type="GO" id="GO:0006888">
    <property type="term" value="P:endoplasmic reticulum to Golgi vesicle-mediated transport"/>
    <property type="evidence" value="ECO:0007669"/>
    <property type="project" value="UniProtKB-UniRule"/>
</dbReference>
<feature type="region of interest" description="Disordered" evidence="10">
    <location>
        <begin position="1"/>
        <end position="65"/>
    </location>
</feature>
<keyword evidence="3 9" id="KW-0812">Transmembrane</keyword>
<feature type="transmembrane region" description="Helical" evidence="9">
    <location>
        <begin position="321"/>
        <end position="338"/>
    </location>
</feature>
<dbReference type="STRING" id="717646.M2LKQ1"/>
<feature type="region of interest" description="Disordered" evidence="10">
    <location>
        <begin position="143"/>
        <end position="164"/>
    </location>
</feature>
<dbReference type="GO" id="GO:0030134">
    <property type="term" value="C:COPII-coated ER to Golgi transport vesicle"/>
    <property type="evidence" value="ECO:0007669"/>
    <property type="project" value="TreeGrafter"/>
</dbReference>
<dbReference type="RefSeq" id="XP_007678526.1">
    <property type="nucleotide sequence ID" value="XM_007680336.1"/>
</dbReference>
<dbReference type="GeneID" id="19107880"/>
<dbReference type="GO" id="GO:0000139">
    <property type="term" value="C:Golgi membrane"/>
    <property type="evidence" value="ECO:0007669"/>
    <property type="project" value="UniProtKB-SubCell"/>
</dbReference>
<evidence type="ECO:0000256" key="10">
    <source>
        <dbReference type="SAM" id="MobiDB-lite"/>
    </source>
</evidence>
<keyword evidence="4 9" id="KW-0256">Endoplasmic reticulum</keyword>
<evidence type="ECO:0000256" key="1">
    <source>
        <dbReference type="ARBA" id="ARBA00009727"/>
    </source>
</evidence>
<evidence type="ECO:0000256" key="9">
    <source>
        <dbReference type="RuleBase" id="RU368073"/>
    </source>
</evidence>
<keyword evidence="7 9" id="KW-0333">Golgi apparatus</keyword>
<feature type="transmembrane region" description="Helical" evidence="9">
    <location>
        <begin position="176"/>
        <end position="197"/>
    </location>
</feature>
<keyword evidence="6 9" id="KW-1133">Transmembrane helix</keyword>
<feature type="transmembrane region" description="Helical" evidence="9">
    <location>
        <begin position="203"/>
        <end position="224"/>
    </location>
</feature>
<evidence type="ECO:0000256" key="7">
    <source>
        <dbReference type="ARBA" id="ARBA00023034"/>
    </source>
</evidence>
<dbReference type="GO" id="GO:0015031">
    <property type="term" value="P:protein transport"/>
    <property type="evidence" value="ECO:0007669"/>
    <property type="project" value="UniProtKB-KW"/>
</dbReference>
<gene>
    <name evidence="11" type="ORF">BAUCODRAFT_124449</name>
</gene>
<comment type="function">
    <text evidence="9">Has a role in transport between endoplasmic reticulum and Golgi.</text>
</comment>
<evidence type="ECO:0000256" key="6">
    <source>
        <dbReference type="ARBA" id="ARBA00022989"/>
    </source>
</evidence>
<keyword evidence="5 9" id="KW-0653">Protein transport</keyword>